<dbReference type="InterPro" id="IPR014746">
    <property type="entry name" value="Gln_synth/guanido_kin_cat_dom"/>
</dbReference>
<organism evidence="6 7">
    <name type="scientific">Penicillium hetheringtonii</name>
    <dbReference type="NCBI Taxonomy" id="911720"/>
    <lineage>
        <taxon>Eukaryota</taxon>
        <taxon>Fungi</taxon>
        <taxon>Dikarya</taxon>
        <taxon>Ascomycota</taxon>
        <taxon>Pezizomycotina</taxon>
        <taxon>Eurotiomycetes</taxon>
        <taxon>Eurotiomycetidae</taxon>
        <taxon>Eurotiales</taxon>
        <taxon>Aspergillaceae</taxon>
        <taxon>Penicillium</taxon>
    </lineage>
</organism>
<comment type="caution">
    <text evidence="6">The sequence shown here is derived from an EMBL/GenBank/DDBJ whole genome shotgun (WGS) entry which is preliminary data.</text>
</comment>
<dbReference type="SUPFAM" id="SSF54368">
    <property type="entry name" value="Glutamine synthetase, N-terminal domain"/>
    <property type="match status" value="1"/>
</dbReference>
<evidence type="ECO:0000313" key="6">
    <source>
        <dbReference type="EMBL" id="KAJ5589789.1"/>
    </source>
</evidence>
<dbReference type="EMBL" id="JAQJAC010000003">
    <property type="protein sequence ID" value="KAJ5589789.1"/>
    <property type="molecule type" value="Genomic_DNA"/>
</dbReference>
<feature type="domain" description="GS catalytic" evidence="5">
    <location>
        <begin position="42"/>
        <end position="403"/>
    </location>
</feature>
<dbReference type="GO" id="GO:0006542">
    <property type="term" value="P:glutamine biosynthetic process"/>
    <property type="evidence" value="ECO:0007669"/>
    <property type="project" value="InterPro"/>
</dbReference>
<evidence type="ECO:0000313" key="7">
    <source>
        <dbReference type="Proteomes" id="UP001216150"/>
    </source>
</evidence>
<protein>
    <recommendedName>
        <fullName evidence="1">Glutamine synthetase</fullName>
    </recommendedName>
</protein>
<dbReference type="PANTHER" id="PTHR43785:SF2">
    <property type="entry name" value="TYPE-1 GLUTAMINE SYNTHETASE 1"/>
    <property type="match status" value="1"/>
</dbReference>
<keyword evidence="2" id="KW-0436">Ligase</keyword>
<evidence type="ECO:0000256" key="3">
    <source>
        <dbReference type="PROSITE-ProRule" id="PRU01331"/>
    </source>
</evidence>
<accession>A0AAD6DNP1</accession>
<evidence type="ECO:0000256" key="4">
    <source>
        <dbReference type="RuleBase" id="RU000384"/>
    </source>
</evidence>
<dbReference type="AlphaFoldDB" id="A0AAD6DNP1"/>
<reference evidence="6 7" key="1">
    <citation type="journal article" date="2023" name="IMA Fungus">
        <title>Comparative genomic study of the Penicillium genus elucidates a diverse pangenome and 15 lateral gene transfer events.</title>
        <authorList>
            <person name="Petersen C."/>
            <person name="Sorensen T."/>
            <person name="Nielsen M.R."/>
            <person name="Sondergaard T.E."/>
            <person name="Sorensen J.L."/>
            <person name="Fitzpatrick D.A."/>
            <person name="Frisvad J.C."/>
            <person name="Nielsen K.L."/>
        </authorList>
    </citation>
    <scope>NUCLEOTIDE SEQUENCE [LARGE SCALE GENOMIC DNA]</scope>
    <source>
        <strain evidence="6 7">IBT 29057</strain>
    </source>
</reference>
<evidence type="ECO:0000259" key="5">
    <source>
        <dbReference type="PROSITE" id="PS51987"/>
    </source>
</evidence>
<dbReference type="PANTHER" id="PTHR43785">
    <property type="entry name" value="GAMMA-GLUTAMYLPUTRESCINE SYNTHETASE"/>
    <property type="match status" value="1"/>
</dbReference>
<dbReference type="GO" id="GO:0004356">
    <property type="term" value="F:glutamine synthetase activity"/>
    <property type="evidence" value="ECO:0007669"/>
    <property type="project" value="InterPro"/>
</dbReference>
<dbReference type="PROSITE" id="PS51987">
    <property type="entry name" value="GS_CATALYTIC"/>
    <property type="match status" value="1"/>
</dbReference>
<dbReference type="Gene3D" id="3.30.590.10">
    <property type="entry name" value="Glutamine synthetase/guanido kinase, catalytic domain"/>
    <property type="match status" value="1"/>
</dbReference>
<gene>
    <name evidence="6" type="ORF">N7450_003761</name>
</gene>
<dbReference type="SUPFAM" id="SSF55931">
    <property type="entry name" value="Glutamine synthetase/guanido kinase"/>
    <property type="match status" value="1"/>
</dbReference>
<name>A0AAD6DNP1_9EURO</name>
<dbReference type="Pfam" id="PF00120">
    <property type="entry name" value="Gln-synt_C"/>
    <property type="match status" value="1"/>
</dbReference>
<evidence type="ECO:0000256" key="1">
    <source>
        <dbReference type="ARBA" id="ARBA00021364"/>
    </source>
</evidence>
<dbReference type="InterPro" id="IPR036651">
    <property type="entry name" value="Gln_synt_N_sf"/>
</dbReference>
<sequence>MHIAMENPLSSFEVFLKDNPNVEFVWLQFMSYTSNTLVRIVPIAKFKKMLQNNQWLALSSAVLHLVPGDRLAPGAGPSGKFHLRPDFSTAYCQIGSNGTRAVVNVDCINENGDPIPECARSKLRDLHNILQRENERMTPEDRPHIELIEAVARALSSVGIELEQFHAEAGPGQWEFVLPPSNPILAIDTLLRARETIMLVAQSHNYRATISTQPFPNQAANGAHIHMSINQANKSPTLTPTSSPLKTAESFFAGIQNHLPAILAFALPNDLSYKRVGTGTWSGGEYAAWGWENKEVALRRIELNRFEIKLVDGFSNPYLVLCALLSAGIIGLRGELALTGGPCIIPAAELSDDERRRIGLVNSLPYTLDDSLDCLEEDGRIQYLMGPLMVSSYLDIKRGRWRF</sequence>
<dbReference type="InterPro" id="IPR008146">
    <property type="entry name" value="Gln_synth_cat_dom"/>
</dbReference>
<proteinExistence type="inferred from homology"/>
<comment type="similarity">
    <text evidence="3 4">Belongs to the glutamine synthetase family.</text>
</comment>
<evidence type="ECO:0000256" key="2">
    <source>
        <dbReference type="ARBA" id="ARBA00022598"/>
    </source>
</evidence>
<dbReference type="Proteomes" id="UP001216150">
    <property type="component" value="Unassembled WGS sequence"/>
</dbReference>
<keyword evidence="7" id="KW-1185">Reference proteome</keyword>
<dbReference type="SMART" id="SM01230">
    <property type="entry name" value="Gln-synt_C"/>
    <property type="match status" value="1"/>
</dbReference>